<sequence>QMIEDVCEKLVDAVRVRLRADVPMGLLLSGASYIAARTVKWLSERFGLRVECHMLEIDEQKLADNFEDSVYHTEHHIFYLNTTAKSVLSSLPREHGIRSVLSREGSDEHFAGYSYFTADFLQ</sequence>
<dbReference type="GO" id="GO:0006529">
    <property type="term" value="P:asparagine biosynthetic process"/>
    <property type="evidence" value="ECO:0007669"/>
    <property type="project" value="InterPro"/>
</dbReference>
<protein>
    <recommendedName>
        <fullName evidence="3">Asparagine synthetase domain-containing protein</fullName>
    </recommendedName>
</protein>
<gene>
    <name evidence="4" type="ORF">G3M48_001525</name>
</gene>
<dbReference type="Gene3D" id="3.40.50.620">
    <property type="entry name" value="HUPs"/>
    <property type="match status" value="1"/>
</dbReference>
<reference evidence="4 5" key="1">
    <citation type="submission" date="2020-02" db="EMBL/GenBank/DDBJ databases">
        <title>Comparative genomics of the hypocrealean fungal genus Beauvera.</title>
        <authorList>
            <person name="Showalter D.N."/>
            <person name="Bushley K.E."/>
            <person name="Rehner S.A."/>
        </authorList>
    </citation>
    <scope>NUCLEOTIDE SEQUENCE [LARGE SCALE GENOMIC DNA]</scope>
    <source>
        <strain evidence="4 5">ARSEF4384</strain>
    </source>
</reference>
<feature type="domain" description="Asparagine synthetase" evidence="3">
    <location>
        <begin position="37"/>
        <end position="118"/>
    </location>
</feature>
<evidence type="ECO:0000256" key="2">
    <source>
        <dbReference type="ARBA" id="ARBA00022840"/>
    </source>
</evidence>
<dbReference type="Proteomes" id="UP001397290">
    <property type="component" value="Unassembled WGS sequence"/>
</dbReference>
<comment type="caution">
    <text evidence="4">The sequence shown here is derived from an EMBL/GenBank/DDBJ whole genome shotgun (WGS) entry which is preliminary data.</text>
</comment>
<evidence type="ECO:0000256" key="1">
    <source>
        <dbReference type="ARBA" id="ARBA00022741"/>
    </source>
</evidence>
<dbReference type="InterPro" id="IPR001962">
    <property type="entry name" value="Asn_synthase"/>
</dbReference>
<feature type="non-terminal residue" evidence="4">
    <location>
        <position position="1"/>
    </location>
</feature>
<dbReference type="PANTHER" id="PTHR11772">
    <property type="entry name" value="ASPARAGINE SYNTHETASE"/>
    <property type="match status" value="1"/>
</dbReference>
<name>A0AAW0RFE2_9HYPO</name>
<organism evidence="4 5">
    <name type="scientific">Beauveria asiatica</name>
    <dbReference type="NCBI Taxonomy" id="1069075"/>
    <lineage>
        <taxon>Eukaryota</taxon>
        <taxon>Fungi</taxon>
        <taxon>Dikarya</taxon>
        <taxon>Ascomycota</taxon>
        <taxon>Pezizomycotina</taxon>
        <taxon>Sordariomycetes</taxon>
        <taxon>Hypocreomycetidae</taxon>
        <taxon>Hypocreales</taxon>
        <taxon>Cordycipitaceae</taxon>
        <taxon>Beauveria</taxon>
    </lineage>
</organism>
<dbReference type="GO" id="GO:0005829">
    <property type="term" value="C:cytosol"/>
    <property type="evidence" value="ECO:0007669"/>
    <property type="project" value="TreeGrafter"/>
</dbReference>
<dbReference type="GO" id="GO:0005524">
    <property type="term" value="F:ATP binding"/>
    <property type="evidence" value="ECO:0007669"/>
    <property type="project" value="UniProtKB-KW"/>
</dbReference>
<evidence type="ECO:0000313" key="5">
    <source>
        <dbReference type="Proteomes" id="UP001397290"/>
    </source>
</evidence>
<keyword evidence="1" id="KW-0547">Nucleotide-binding</keyword>
<dbReference type="Pfam" id="PF00733">
    <property type="entry name" value="Asn_synthase"/>
    <property type="match status" value="1"/>
</dbReference>
<accession>A0AAW0RFE2</accession>
<evidence type="ECO:0000259" key="3">
    <source>
        <dbReference type="Pfam" id="PF00733"/>
    </source>
</evidence>
<dbReference type="InterPro" id="IPR014729">
    <property type="entry name" value="Rossmann-like_a/b/a_fold"/>
</dbReference>
<dbReference type="GO" id="GO:0004066">
    <property type="term" value="F:asparagine synthase (glutamine-hydrolyzing) activity"/>
    <property type="evidence" value="ECO:0007669"/>
    <property type="project" value="InterPro"/>
</dbReference>
<keyword evidence="5" id="KW-1185">Reference proteome</keyword>
<dbReference type="AlphaFoldDB" id="A0AAW0RFE2"/>
<dbReference type="SUPFAM" id="SSF52402">
    <property type="entry name" value="Adenine nucleotide alpha hydrolases-like"/>
    <property type="match status" value="1"/>
</dbReference>
<keyword evidence="2" id="KW-0067">ATP-binding</keyword>
<dbReference type="InterPro" id="IPR050795">
    <property type="entry name" value="Asn_Synthetase"/>
</dbReference>
<dbReference type="EMBL" id="JAAHCF010001436">
    <property type="protein sequence ID" value="KAK8140882.1"/>
    <property type="molecule type" value="Genomic_DNA"/>
</dbReference>
<proteinExistence type="predicted"/>
<evidence type="ECO:0000313" key="4">
    <source>
        <dbReference type="EMBL" id="KAK8140882.1"/>
    </source>
</evidence>
<dbReference type="PANTHER" id="PTHR11772:SF17">
    <property type="entry name" value="ASPARAGINE SYNTHETASE (EUROFUNG)"/>
    <property type="match status" value="1"/>
</dbReference>